<gene>
    <name evidence="2" type="ORF">D5H78_03775</name>
</gene>
<dbReference type="PANTHER" id="PTHR43798">
    <property type="entry name" value="MONOACYLGLYCEROL LIPASE"/>
    <property type="match status" value="1"/>
</dbReference>
<evidence type="ECO:0000313" key="2">
    <source>
        <dbReference type="EMBL" id="RJK98065.1"/>
    </source>
</evidence>
<reference evidence="2 3" key="1">
    <citation type="submission" date="2018-09" db="EMBL/GenBank/DDBJ databases">
        <title>YIM 75000 draft genome.</title>
        <authorList>
            <person name="Tang S."/>
            <person name="Feng Y."/>
        </authorList>
    </citation>
    <scope>NUCLEOTIDE SEQUENCE [LARGE SCALE GENOMIC DNA]</scope>
    <source>
        <strain evidence="2 3">YIM 75000</strain>
    </source>
</reference>
<keyword evidence="2" id="KW-0378">Hydrolase</keyword>
<dbReference type="Gene3D" id="3.40.50.1820">
    <property type="entry name" value="alpha/beta hydrolase"/>
    <property type="match status" value="1"/>
</dbReference>
<dbReference type="InterPro" id="IPR050266">
    <property type="entry name" value="AB_hydrolase_sf"/>
</dbReference>
<keyword evidence="3" id="KW-1185">Reference proteome</keyword>
<sequence length="285" mass="29311">MSTPASVELPEPVRAERLPVPGGWRAGLVADPGAARGTALLVPGFTGSKEDFVAALPLLAAEGWRAVAVDQLGQHESPHADEPGAYALDRLAADVLALVEHLGGRVHLLGHSFGGLVARSAALAAPAGALASLTLLCSGPGPIPGQRAQTLRLLLQALPEHDLPVIHEQAVALAAAAGLPQPPPAVAEFLRRRFVGNDPEGLRVMGEQLLAEPDRVDALAAALGGSPVLVAHGQADDAWPHAQQAEMARRLGARYEVVPRSAHSPAVENPAATAALLYGFWGSAG</sequence>
<dbReference type="Pfam" id="PF12697">
    <property type="entry name" value="Abhydrolase_6"/>
    <property type="match status" value="1"/>
</dbReference>
<evidence type="ECO:0000259" key="1">
    <source>
        <dbReference type="Pfam" id="PF12697"/>
    </source>
</evidence>
<proteinExistence type="predicted"/>
<dbReference type="RefSeq" id="WP_119948991.1">
    <property type="nucleotide sequence ID" value="NZ_QZEZ01000001.1"/>
</dbReference>
<accession>A0A3A3ZMU7</accession>
<organism evidence="2 3">
    <name type="scientific">Vallicoccus soli</name>
    <dbReference type="NCBI Taxonomy" id="2339232"/>
    <lineage>
        <taxon>Bacteria</taxon>
        <taxon>Bacillati</taxon>
        <taxon>Actinomycetota</taxon>
        <taxon>Actinomycetes</taxon>
        <taxon>Motilibacterales</taxon>
        <taxon>Vallicoccaceae</taxon>
        <taxon>Vallicoccus</taxon>
    </lineage>
</organism>
<dbReference type="EMBL" id="QZEZ01000001">
    <property type="protein sequence ID" value="RJK98065.1"/>
    <property type="molecule type" value="Genomic_DNA"/>
</dbReference>
<protein>
    <submittedName>
        <fullName evidence="2">Alpha/beta hydrolase</fullName>
    </submittedName>
</protein>
<dbReference type="PANTHER" id="PTHR43798:SF33">
    <property type="entry name" value="HYDROLASE, PUTATIVE (AFU_ORTHOLOGUE AFUA_2G14860)-RELATED"/>
    <property type="match status" value="1"/>
</dbReference>
<dbReference type="GO" id="GO:0016787">
    <property type="term" value="F:hydrolase activity"/>
    <property type="evidence" value="ECO:0007669"/>
    <property type="project" value="UniProtKB-KW"/>
</dbReference>
<dbReference type="OrthoDB" id="3211023at2"/>
<feature type="domain" description="AB hydrolase-1" evidence="1">
    <location>
        <begin position="40"/>
        <end position="275"/>
    </location>
</feature>
<dbReference type="InterPro" id="IPR000073">
    <property type="entry name" value="AB_hydrolase_1"/>
</dbReference>
<name>A0A3A3ZMU7_9ACTN</name>
<dbReference type="Proteomes" id="UP000265614">
    <property type="component" value="Unassembled WGS sequence"/>
</dbReference>
<dbReference type="SUPFAM" id="SSF53474">
    <property type="entry name" value="alpha/beta-Hydrolases"/>
    <property type="match status" value="1"/>
</dbReference>
<dbReference type="AlphaFoldDB" id="A0A3A3ZMU7"/>
<comment type="caution">
    <text evidence="2">The sequence shown here is derived from an EMBL/GenBank/DDBJ whole genome shotgun (WGS) entry which is preliminary data.</text>
</comment>
<dbReference type="GO" id="GO:0016020">
    <property type="term" value="C:membrane"/>
    <property type="evidence" value="ECO:0007669"/>
    <property type="project" value="TreeGrafter"/>
</dbReference>
<evidence type="ECO:0000313" key="3">
    <source>
        <dbReference type="Proteomes" id="UP000265614"/>
    </source>
</evidence>
<dbReference type="InterPro" id="IPR029058">
    <property type="entry name" value="AB_hydrolase_fold"/>
</dbReference>